<sequence length="633" mass="67899">MSATPPPPSPGGPPSPSDLSATQPLGPPPGATNPGNLGYPVQGNLGYPVQPNLGYPVQPGMVPPTQPLGYPTPSAASGPVPVAAVEEEEEEFMAVEAVGGEVFHPPALNHFEPARPSNPLIQAWRKVGGGSLALSIAIHVGILVVGGAIVVSTQMIQKQVDFLPGGGTQQGAEASAEMQHKVQQKKRTTLNKSMPMKKIVSTSQTSAVTLPDAPPDILDVPDVGAMLGGGSLSGAGFGKAGAGGGFGTGMGMGSMQGFVSLPPSMKQRCSTSERLEKLRQNGGNAECERAVSASLEWLKGQQNEDGSWGQGGGKRNKAAMTGLALLCYLGRCETPDSPFYGDNVMRAIMYLVELSKKNEHGAITEDFKGNSGAYEHGIATYALGEMYTLARLGSKQLPGMREAFEKGVQLIIKTQNKADAKNAEGSWDYYTKNIAEGKPTSSREDLSVAGWQYQALKAAKFTGLKIPGLQSAIDKTCDYIERTQTKDGGFGKANRDAHYNQWSLTGVGSLGLQTLGKGRTASIKKGIGFLRSFITAEPLDWNKNCNLYCWYYYTQTFFQAGGEDWKFYNEQFLPQILAAQQPDGSFKKGRPNWPSGDAPDPVYRQVLCTLQLEVYYRYLKVGDRDEESFFDRQ</sequence>
<dbReference type="InterPro" id="IPR008930">
    <property type="entry name" value="Terpenoid_cyclase/PrenylTrfase"/>
</dbReference>
<dbReference type="EMBL" id="SOCA01000014">
    <property type="protein sequence ID" value="TDU63180.1"/>
    <property type="molecule type" value="Genomic_DNA"/>
</dbReference>
<feature type="region of interest" description="Disordered" evidence="1">
    <location>
        <begin position="1"/>
        <end position="43"/>
    </location>
</feature>
<proteinExistence type="predicted"/>
<dbReference type="RefSeq" id="WP_243838986.1">
    <property type="nucleotide sequence ID" value="NZ_SOCA01000014.1"/>
</dbReference>
<comment type="caution">
    <text evidence="2">The sequence shown here is derived from an EMBL/GenBank/DDBJ whole genome shotgun (WGS) entry which is preliminary data.</text>
</comment>
<dbReference type="SUPFAM" id="SSF48239">
    <property type="entry name" value="Terpenoid cyclases/Protein prenyltransferases"/>
    <property type="match status" value="1"/>
</dbReference>
<dbReference type="Gene3D" id="1.50.10.20">
    <property type="match status" value="2"/>
</dbReference>
<feature type="compositionally biased region" description="Pro residues" evidence="1">
    <location>
        <begin position="1"/>
        <end position="16"/>
    </location>
</feature>
<gene>
    <name evidence="2" type="ORF">EI77_04388</name>
</gene>
<evidence type="ECO:0000313" key="3">
    <source>
        <dbReference type="Proteomes" id="UP000295662"/>
    </source>
</evidence>
<protein>
    <submittedName>
        <fullName evidence="2">Prenyltransferase/squalene oxidase-like repeat protein</fullName>
    </submittedName>
</protein>
<name>A0A4V3FEA2_9BACT</name>
<dbReference type="AlphaFoldDB" id="A0A4V3FEA2"/>
<keyword evidence="3" id="KW-1185">Reference proteome</keyword>
<evidence type="ECO:0000256" key="1">
    <source>
        <dbReference type="SAM" id="MobiDB-lite"/>
    </source>
</evidence>
<dbReference type="Proteomes" id="UP000295662">
    <property type="component" value="Unassembled WGS sequence"/>
</dbReference>
<keyword evidence="2" id="KW-0808">Transferase</keyword>
<evidence type="ECO:0000313" key="2">
    <source>
        <dbReference type="EMBL" id="TDU63180.1"/>
    </source>
</evidence>
<organism evidence="2 3">
    <name type="scientific">Prosthecobacter fusiformis</name>
    <dbReference type="NCBI Taxonomy" id="48464"/>
    <lineage>
        <taxon>Bacteria</taxon>
        <taxon>Pseudomonadati</taxon>
        <taxon>Verrucomicrobiota</taxon>
        <taxon>Verrucomicrobiia</taxon>
        <taxon>Verrucomicrobiales</taxon>
        <taxon>Verrucomicrobiaceae</taxon>
        <taxon>Prosthecobacter</taxon>
    </lineage>
</organism>
<reference evidence="2 3" key="1">
    <citation type="submission" date="2019-03" db="EMBL/GenBank/DDBJ databases">
        <title>Genomic Encyclopedia of Archaeal and Bacterial Type Strains, Phase II (KMG-II): from individual species to whole genera.</title>
        <authorList>
            <person name="Goeker M."/>
        </authorList>
    </citation>
    <scope>NUCLEOTIDE SEQUENCE [LARGE SCALE GENOMIC DNA]</scope>
    <source>
        <strain evidence="2 3">ATCC 25309</strain>
    </source>
</reference>
<dbReference type="CDD" id="cd00688">
    <property type="entry name" value="ISOPREN_C2_like"/>
    <property type="match status" value="1"/>
</dbReference>
<accession>A0A4V3FEA2</accession>
<dbReference type="GO" id="GO:0016740">
    <property type="term" value="F:transferase activity"/>
    <property type="evidence" value="ECO:0007669"/>
    <property type="project" value="UniProtKB-KW"/>
</dbReference>